<comment type="caution">
    <text evidence="4">The sequence shown here is derived from an EMBL/GenBank/DDBJ whole genome shotgun (WGS) entry which is preliminary data.</text>
</comment>
<accession>A0A921U855</accession>
<evidence type="ECO:0000259" key="3">
    <source>
        <dbReference type="PROSITE" id="PS51767"/>
    </source>
</evidence>
<name>A0A921U855_SORBI</name>
<dbReference type="AlphaFoldDB" id="A0A921U855"/>
<protein>
    <recommendedName>
        <fullName evidence="3">Peptidase A1 domain-containing protein</fullName>
    </recommendedName>
</protein>
<reference evidence="4" key="2">
    <citation type="submission" date="2020-10" db="EMBL/GenBank/DDBJ databases">
        <authorList>
            <person name="Cooper E.A."/>
            <person name="Brenton Z.W."/>
            <person name="Flinn B.S."/>
            <person name="Jenkins J."/>
            <person name="Shu S."/>
            <person name="Flowers D."/>
            <person name="Luo F."/>
            <person name="Wang Y."/>
            <person name="Xia P."/>
            <person name="Barry K."/>
            <person name="Daum C."/>
            <person name="Lipzen A."/>
            <person name="Yoshinaga Y."/>
            <person name="Schmutz J."/>
            <person name="Saski C."/>
            <person name="Vermerris W."/>
            <person name="Kresovich S."/>
        </authorList>
    </citation>
    <scope>NUCLEOTIDE SEQUENCE</scope>
</reference>
<organism evidence="4 5">
    <name type="scientific">Sorghum bicolor</name>
    <name type="common">Sorghum</name>
    <name type="synonym">Sorghum vulgare</name>
    <dbReference type="NCBI Taxonomy" id="4558"/>
    <lineage>
        <taxon>Eukaryota</taxon>
        <taxon>Viridiplantae</taxon>
        <taxon>Streptophyta</taxon>
        <taxon>Embryophyta</taxon>
        <taxon>Tracheophyta</taxon>
        <taxon>Spermatophyta</taxon>
        <taxon>Magnoliopsida</taxon>
        <taxon>Liliopsida</taxon>
        <taxon>Poales</taxon>
        <taxon>Poaceae</taxon>
        <taxon>PACMAD clade</taxon>
        <taxon>Panicoideae</taxon>
        <taxon>Andropogonodae</taxon>
        <taxon>Andropogoneae</taxon>
        <taxon>Sorghinae</taxon>
        <taxon>Sorghum</taxon>
    </lineage>
</organism>
<evidence type="ECO:0000256" key="1">
    <source>
        <dbReference type="ARBA" id="ARBA00007447"/>
    </source>
</evidence>
<dbReference type="EMBL" id="CM027687">
    <property type="protein sequence ID" value="KAG0521904.1"/>
    <property type="molecule type" value="Genomic_DNA"/>
</dbReference>
<dbReference type="Gene3D" id="2.40.70.10">
    <property type="entry name" value="Acid Proteases"/>
    <property type="match status" value="2"/>
</dbReference>
<dbReference type="SUPFAM" id="SSF50630">
    <property type="entry name" value="Acid proteases"/>
    <property type="match status" value="1"/>
</dbReference>
<dbReference type="InterPro" id="IPR032799">
    <property type="entry name" value="TAXi_C"/>
</dbReference>
<feature type="chain" id="PRO_5036951891" description="Peptidase A1 domain-containing protein" evidence="2">
    <location>
        <begin position="28"/>
        <end position="497"/>
    </location>
</feature>
<evidence type="ECO:0000256" key="2">
    <source>
        <dbReference type="SAM" id="SignalP"/>
    </source>
</evidence>
<dbReference type="InterPro" id="IPR032861">
    <property type="entry name" value="TAXi_N"/>
</dbReference>
<evidence type="ECO:0000313" key="5">
    <source>
        <dbReference type="Proteomes" id="UP000807115"/>
    </source>
</evidence>
<dbReference type="PANTHER" id="PTHR13683:SF632">
    <property type="entry name" value="PEPTIDASE A1 DOMAIN-CONTAINING PROTEIN"/>
    <property type="match status" value="1"/>
</dbReference>
<feature type="domain" description="Peptidase A1" evidence="3">
    <location>
        <begin position="146"/>
        <end position="493"/>
    </location>
</feature>
<dbReference type="GO" id="GO:0004190">
    <property type="term" value="F:aspartic-type endopeptidase activity"/>
    <property type="evidence" value="ECO:0007669"/>
    <property type="project" value="InterPro"/>
</dbReference>
<comment type="similarity">
    <text evidence="1">Belongs to the peptidase A1 family.</text>
</comment>
<dbReference type="InterPro" id="IPR001461">
    <property type="entry name" value="Aspartic_peptidase_A1"/>
</dbReference>
<dbReference type="Proteomes" id="UP000807115">
    <property type="component" value="Chromosome 8"/>
</dbReference>
<reference evidence="4" key="1">
    <citation type="journal article" date="2019" name="BMC Genomics">
        <title>A new reference genome for Sorghum bicolor reveals high levels of sequence similarity between sweet and grain genotypes: implications for the genetics of sugar metabolism.</title>
        <authorList>
            <person name="Cooper E.A."/>
            <person name="Brenton Z.W."/>
            <person name="Flinn B.S."/>
            <person name="Jenkins J."/>
            <person name="Shu S."/>
            <person name="Flowers D."/>
            <person name="Luo F."/>
            <person name="Wang Y."/>
            <person name="Xia P."/>
            <person name="Barry K."/>
            <person name="Daum C."/>
            <person name="Lipzen A."/>
            <person name="Yoshinaga Y."/>
            <person name="Schmutz J."/>
            <person name="Saski C."/>
            <person name="Vermerris W."/>
            <person name="Kresovich S."/>
        </authorList>
    </citation>
    <scope>NUCLEOTIDE SEQUENCE</scope>
</reference>
<dbReference type="GO" id="GO:0006508">
    <property type="term" value="P:proteolysis"/>
    <property type="evidence" value="ECO:0007669"/>
    <property type="project" value="InterPro"/>
</dbReference>
<keyword evidence="2" id="KW-0732">Signal</keyword>
<dbReference type="PROSITE" id="PS51767">
    <property type="entry name" value="PEPTIDASE_A1"/>
    <property type="match status" value="1"/>
</dbReference>
<dbReference type="InterPro" id="IPR021109">
    <property type="entry name" value="Peptidase_aspartic_dom_sf"/>
</dbReference>
<dbReference type="InterPro" id="IPR033121">
    <property type="entry name" value="PEPTIDASE_A1"/>
</dbReference>
<feature type="signal peptide" evidence="2">
    <location>
        <begin position="1"/>
        <end position="27"/>
    </location>
</feature>
<dbReference type="Pfam" id="PF14543">
    <property type="entry name" value="TAXi_N"/>
    <property type="match status" value="1"/>
</dbReference>
<dbReference type="FunFam" id="2.40.70.10:FF:000049">
    <property type="entry name" value="Aspartyl protease AED1"/>
    <property type="match status" value="1"/>
</dbReference>
<proteinExistence type="inferred from homology"/>
<evidence type="ECO:0000313" key="4">
    <source>
        <dbReference type="EMBL" id="KAG0521904.1"/>
    </source>
</evidence>
<sequence length="497" mass="52703">MNLCSVAFASLFSFCLLLLPAKHGASSHASYKLGPRQIFFKTSGRSSSGDSRLPPATICSSMATGLDNNKLPIVHRQSPCSPLRGLPSLTTVDILHRDTSLVRRRRRFSSQSSTVATPAPALSPAATIIPANGSSDPSTLPGALDYIVLVGYGSPEQQFPVFLGTNVGTSLLRCKPCASGSDDCNPAFDTAQSSTFAHVPCSSPDCPVNCSSSVCPFYDLYGTIGGTFATDVLTLAPSMAIHDFRFVCMDVEGPSHELPEAGSIDLSRHRNSLPSQLMSSSGIAPTAASFSYCLPQSRSSQGFLSLGGDATVVGDDDNNLTVHAPMVWNNDPDLASMYFIDLVGMSLGGEDLPILSGTFGNASTNLDVGTTFTMLAPEAYTTLRDAFRKEMSQYNNRSSPAGFDGFDTCFNFTGLNELVVPLVQLKFSNGESLLIDGDQMLYYHDPAAGPFTMACLAFSSLDVGDVFSAVIGTYTLASTEVVYDVAGGKVGFIPWRC</sequence>
<dbReference type="PANTHER" id="PTHR13683">
    <property type="entry name" value="ASPARTYL PROTEASES"/>
    <property type="match status" value="1"/>
</dbReference>
<gene>
    <name evidence="4" type="ORF">BDA96_08G202100</name>
</gene>
<dbReference type="Pfam" id="PF14541">
    <property type="entry name" value="TAXi_C"/>
    <property type="match status" value="1"/>
</dbReference>